<proteinExistence type="predicted"/>
<gene>
    <name evidence="1" type="ORF">HNP46_001409</name>
</gene>
<reference evidence="1 2" key="1">
    <citation type="submission" date="2020-08" db="EMBL/GenBank/DDBJ databases">
        <title>Functional genomics of gut bacteria from endangered species of beetles.</title>
        <authorList>
            <person name="Carlos-Shanley C."/>
        </authorList>
    </citation>
    <scope>NUCLEOTIDE SEQUENCE [LARGE SCALE GENOMIC DNA]</scope>
    <source>
        <strain evidence="1 2">S00179</strain>
    </source>
</reference>
<organism evidence="1 2">
    <name type="scientific">Pseudomonas nitroreducens</name>
    <dbReference type="NCBI Taxonomy" id="46680"/>
    <lineage>
        <taxon>Bacteria</taxon>
        <taxon>Pseudomonadati</taxon>
        <taxon>Pseudomonadota</taxon>
        <taxon>Gammaproteobacteria</taxon>
        <taxon>Pseudomonadales</taxon>
        <taxon>Pseudomonadaceae</taxon>
        <taxon>Pseudomonas</taxon>
    </lineage>
</organism>
<sequence>MHVPTHVEYVRHIVLDIAEAGFTFVFQSPLAHESAVADSRHHQSQALQLGIGAADGTAGDAQLVGEKAVRQQLSPSGNHAIDNVLFQCARQSLVFNAGRVCERIFQN</sequence>
<dbReference type="Proteomes" id="UP000566995">
    <property type="component" value="Unassembled WGS sequence"/>
</dbReference>
<protein>
    <submittedName>
        <fullName evidence="1">Uncharacterized protein</fullName>
    </submittedName>
</protein>
<evidence type="ECO:0000313" key="1">
    <source>
        <dbReference type="EMBL" id="MBB4862565.1"/>
    </source>
</evidence>
<accession>A0A7W7P0N6</accession>
<evidence type="ECO:0000313" key="2">
    <source>
        <dbReference type="Proteomes" id="UP000566995"/>
    </source>
</evidence>
<comment type="caution">
    <text evidence="1">The sequence shown here is derived from an EMBL/GenBank/DDBJ whole genome shotgun (WGS) entry which is preliminary data.</text>
</comment>
<name>A0A7W7P0N6_PSENT</name>
<dbReference type="EMBL" id="JACHLI010000004">
    <property type="protein sequence ID" value="MBB4862565.1"/>
    <property type="molecule type" value="Genomic_DNA"/>
</dbReference>
<dbReference type="AlphaFoldDB" id="A0A7W7P0N6"/>